<reference evidence="1 2" key="1">
    <citation type="submission" date="2019-12" db="EMBL/GenBank/DDBJ databases">
        <title>Rhizobium genotypes associated with high levels of biological nitrogen fixation by grain legumes in a temperate-maritime cropping system.</title>
        <authorList>
            <person name="Maluk M."/>
            <person name="Francesc Ferrando Molina F."/>
            <person name="Lopez Del Egido L."/>
            <person name="Lafos M."/>
            <person name="Langarica-Fuentes A."/>
            <person name="Gebre Yohannes G."/>
            <person name="Young M.W."/>
            <person name="Martin P."/>
            <person name="Gantlett R."/>
            <person name="Kenicer G."/>
            <person name="Hawes C."/>
            <person name="Begg G.S."/>
            <person name="Quilliam R.S."/>
            <person name="Squire G.R."/>
            <person name="Poole P.S."/>
            <person name="Young P.W."/>
            <person name="Iannetta P.M."/>
            <person name="James E.K."/>
        </authorList>
    </citation>
    <scope>NUCLEOTIDE SEQUENCE [LARGE SCALE GENOMIC DNA]</scope>
    <source>
        <strain evidence="1 2">JHI985</strain>
    </source>
</reference>
<protein>
    <submittedName>
        <fullName evidence="1">Uncharacterized protein</fullName>
    </submittedName>
</protein>
<dbReference type="RefSeq" id="WP_164566538.1">
    <property type="nucleotide sequence ID" value="NZ_WUFC01000046.1"/>
</dbReference>
<evidence type="ECO:0000313" key="2">
    <source>
        <dbReference type="Proteomes" id="UP000661163"/>
    </source>
</evidence>
<comment type="caution">
    <text evidence="1">The sequence shown here is derived from an EMBL/GenBank/DDBJ whole genome shotgun (WGS) entry which is preliminary data.</text>
</comment>
<dbReference type="Proteomes" id="UP000661163">
    <property type="component" value="Unassembled WGS sequence"/>
</dbReference>
<dbReference type="AlphaFoldDB" id="A0AAE5C692"/>
<dbReference type="EMBL" id="WUFC01000046">
    <property type="protein sequence ID" value="NEI52692.1"/>
    <property type="molecule type" value="Genomic_DNA"/>
</dbReference>
<accession>A0AAE5C692</accession>
<gene>
    <name evidence="1" type="ORF">GR217_34300</name>
</gene>
<sequence>MADIEFHKPRYWTDETSGFLQPAIEAFCNGYQMTPNQITTMRAYLRQWIDAPAWQGPAVDELRKAVNGLTSRQAIADWLAEALREGIDPL</sequence>
<evidence type="ECO:0000313" key="1">
    <source>
        <dbReference type="EMBL" id="NEI52692.1"/>
    </source>
</evidence>
<organism evidence="1 2">
    <name type="scientific">Rhizobium ruizarguesonis</name>
    <dbReference type="NCBI Taxonomy" id="2081791"/>
    <lineage>
        <taxon>Bacteria</taxon>
        <taxon>Pseudomonadati</taxon>
        <taxon>Pseudomonadota</taxon>
        <taxon>Alphaproteobacteria</taxon>
        <taxon>Hyphomicrobiales</taxon>
        <taxon>Rhizobiaceae</taxon>
        <taxon>Rhizobium/Agrobacterium group</taxon>
        <taxon>Rhizobium</taxon>
    </lineage>
</organism>
<proteinExistence type="predicted"/>
<name>A0AAE5C692_9HYPH</name>